<dbReference type="Proteomes" id="UP000823749">
    <property type="component" value="Chromosome 12"/>
</dbReference>
<organism evidence="1 2">
    <name type="scientific">Rhododendron griersonianum</name>
    <dbReference type="NCBI Taxonomy" id="479676"/>
    <lineage>
        <taxon>Eukaryota</taxon>
        <taxon>Viridiplantae</taxon>
        <taxon>Streptophyta</taxon>
        <taxon>Embryophyta</taxon>
        <taxon>Tracheophyta</taxon>
        <taxon>Spermatophyta</taxon>
        <taxon>Magnoliopsida</taxon>
        <taxon>eudicotyledons</taxon>
        <taxon>Gunneridae</taxon>
        <taxon>Pentapetalae</taxon>
        <taxon>asterids</taxon>
        <taxon>Ericales</taxon>
        <taxon>Ericaceae</taxon>
        <taxon>Ericoideae</taxon>
        <taxon>Rhodoreae</taxon>
        <taxon>Rhododendron</taxon>
    </lineage>
</organism>
<evidence type="ECO:0000313" key="2">
    <source>
        <dbReference type="Proteomes" id="UP000823749"/>
    </source>
</evidence>
<dbReference type="AlphaFoldDB" id="A0AAV6I2Z7"/>
<accession>A0AAV6I2Z7</accession>
<gene>
    <name evidence="1" type="ORF">RHGRI_034059</name>
</gene>
<name>A0AAV6I2Z7_9ERIC</name>
<dbReference type="InterPro" id="IPR010765">
    <property type="entry name" value="DUF1350"/>
</dbReference>
<protein>
    <recommendedName>
        <fullName evidence="3">Death domain-containing protein</fullName>
    </recommendedName>
</protein>
<evidence type="ECO:0000313" key="1">
    <source>
        <dbReference type="EMBL" id="KAG5521709.1"/>
    </source>
</evidence>
<dbReference type="PANTHER" id="PTHR34127:SF1">
    <property type="entry name" value="OS04G0405600 PROTEIN"/>
    <property type="match status" value="1"/>
</dbReference>
<sequence>MNFESRWSLIILGATPSVRIQTREWSGCHICLWVYTPIDIAEVSRPTLIKSYYGVSRNLLIKFKDDMIDETSALAQVLSDSAISSMLDMSIRSLPGDHGLPLQQVLPDVPPAMADAVNRGGEFLANLTAGTPWETVAKEMGSTLGVDSKILRAEISKDVDMLVDVISSWMDSNAGPKLLR</sequence>
<reference evidence="1" key="1">
    <citation type="submission" date="2020-08" db="EMBL/GenBank/DDBJ databases">
        <title>Plant Genome Project.</title>
        <authorList>
            <person name="Zhang R.-G."/>
        </authorList>
    </citation>
    <scope>NUCLEOTIDE SEQUENCE</scope>
    <source>
        <strain evidence="1">WSP0</strain>
        <tissue evidence="1">Leaf</tissue>
    </source>
</reference>
<comment type="caution">
    <text evidence="1">The sequence shown here is derived from an EMBL/GenBank/DDBJ whole genome shotgun (WGS) entry which is preliminary data.</text>
</comment>
<dbReference type="Pfam" id="PF07082">
    <property type="entry name" value="DUF1350"/>
    <property type="match status" value="1"/>
</dbReference>
<dbReference type="PANTHER" id="PTHR34127">
    <property type="entry name" value="OS04G0405600 PROTEIN"/>
    <property type="match status" value="1"/>
</dbReference>
<dbReference type="EMBL" id="JACTNZ010000012">
    <property type="protein sequence ID" value="KAG5521709.1"/>
    <property type="molecule type" value="Genomic_DNA"/>
</dbReference>
<proteinExistence type="predicted"/>
<keyword evidence="2" id="KW-1185">Reference proteome</keyword>
<evidence type="ECO:0008006" key="3">
    <source>
        <dbReference type="Google" id="ProtNLM"/>
    </source>
</evidence>